<evidence type="ECO:0000313" key="8">
    <source>
        <dbReference type="EMBL" id="SEQ95250.1"/>
    </source>
</evidence>
<comment type="similarity">
    <text evidence="6">Belongs to the ABC-2 integral membrane protein family.</text>
</comment>
<feature type="transmembrane region" description="Helical" evidence="6">
    <location>
        <begin position="75"/>
        <end position="97"/>
    </location>
</feature>
<dbReference type="InterPro" id="IPR047817">
    <property type="entry name" value="ABC2_TM_bact-type"/>
</dbReference>
<dbReference type="PIRSF" id="PIRSF006648">
    <property type="entry name" value="DrrB"/>
    <property type="match status" value="1"/>
</dbReference>
<protein>
    <recommendedName>
        <fullName evidence="6">Transport permease protein</fullName>
    </recommendedName>
</protein>
<feature type="domain" description="ABC transmembrane type-2" evidence="7">
    <location>
        <begin position="40"/>
        <end position="267"/>
    </location>
</feature>
<evidence type="ECO:0000256" key="3">
    <source>
        <dbReference type="ARBA" id="ARBA00022989"/>
    </source>
</evidence>
<dbReference type="RefSeq" id="WP_093663186.1">
    <property type="nucleotide sequence ID" value="NZ_FOET01000021.1"/>
</dbReference>
<dbReference type="PANTHER" id="PTHR43229">
    <property type="entry name" value="NODULATION PROTEIN J"/>
    <property type="match status" value="1"/>
</dbReference>
<dbReference type="Pfam" id="PF01061">
    <property type="entry name" value="ABC2_membrane"/>
    <property type="match status" value="1"/>
</dbReference>
<evidence type="ECO:0000259" key="7">
    <source>
        <dbReference type="PROSITE" id="PS51012"/>
    </source>
</evidence>
<comment type="subcellular location">
    <subcellularLocation>
        <location evidence="6">Cell membrane</location>
        <topology evidence="6">Multi-pass membrane protein</topology>
    </subcellularLocation>
    <subcellularLocation>
        <location evidence="1">Membrane</location>
        <topology evidence="1">Multi-pass membrane protein</topology>
    </subcellularLocation>
</comment>
<dbReference type="InterPro" id="IPR013525">
    <property type="entry name" value="ABC2_TM"/>
</dbReference>
<feature type="transmembrane region" description="Helical" evidence="6">
    <location>
        <begin position="190"/>
        <end position="209"/>
    </location>
</feature>
<evidence type="ECO:0000313" key="9">
    <source>
        <dbReference type="Proteomes" id="UP000199055"/>
    </source>
</evidence>
<dbReference type="GO" id="GO:0046677">
    <property type="term" value="P:response to antibiotic"/>
    <property type="evidence" value="ECO:0007669"/>
    <property type="project" value="UniProtKB-KW"/>
</dbReference>
<keyword evidence="6" id="KW-1003">Cell membrane</keyword>
<keyword evidence="6" id="KW-0813">Transport</keyword>
<feature type="transmembrane region" description="Helical" evidence="6">
    <location>
        <begin position="151"/>
        <end position="178"/>
    </location>
</feature>
<reference evidence="8 9" key="1">
    <citation type="submission" date="2016-10" db="EMBL/GenBank/DDBJ databases">
        <authorList>
            <person name="de Groot N.N."/>
        </authorList>
    </citation>
    <scope>NUCLEOTIDE SEQUENCE [LARGE SCALE GENOMIC DNA]</scope>
    <source>
        <strain evidence="8 9">CGMCC 4.3519</strain>
    </source>
</reference>
<dbReference type="Proteomes" id="UP000199055">
    <property type="component" value="Unassembled WGS sequence"/>
</dbReference>
<gene>
    <name evidence="8" type="ORF">SAMN05216481_12153</name>
</gene>
<keyword evidence="4 6" id="KW-0472">Membrane</keyword>
<sequence>MTTTTERPRAGASTERGAGNLAAQGLVLAARNLRRGANAQSVVVYTVFPLVFVFGFLMLFGRIFEERGLDYAQFLTPAIVVQWMFTVANTSGVATASDRDSGMLSRCRWMPLNRGAFVAGRLVSDVVWALVAVVVIGAAGHLAGFRFQGPVLAVAGFVALAVAFALTLTAATTAVGLVSAGPEAASATLNLPYLVLILLSTAFVPASAFPDWLEPAVEASPVSSVIDALRSLASASPSAGEVWPALAWIAGLLAVGAWASTKAFGRAR</sequence>
<evidence type="ECO:0000256" key="5">
    <source>
        <dbReference type="ARBA" id="ARBA00023251"/>
    </source>
</evidence>
<keyword evidence="2 6" id="KW-0812">Transmembrane</keyword>
<keyword evidence="3 6" id="KW-1133">Transmembrane helix</keyword>
<evidence type="ECO:0000256" key="4">
    <source>
        <dbReference type="ARBA" id="ARBA00023136"/>
    </source>
</evidence>
<dbReference type="EMBL" id="FOET01000021">
    <property type="protein sequence ID" value="SEQ95250.1"/>
    <property type="molecule type" value="Genomic_DNA"/>
</dbReference>
<keyword evidence="5" id="KW-0046">Antibiotic resistance</keyword>
<keyword evidence="9" id="KW-1185">Reference proteome</keyword>
<evidence type="ECO:0000256" key="6">
    <source>
        <dbReference type="RuleBase" id="RU361157"/>
    </source>
</evidence>
<accession>A0A1H9K7W5</accession>
<dbReference type="PROSITE" id="PS51012">
    <property type="entry name" value="ABC_TM2"/>
    <property type="match status" value="1"/>
</dbReference>
<evidence type="ECO:0000256" key="1">
    <source>
        <dbReference type="ARBA" id="ARBA00004141"/>
    </source>
</evidence>
<dbReference type="InterPro" id="IPR000412">
    <property type="entry name" value="ABC_2_transport"/>
</dbReference>
<feature type="transmembrane region" description="Helical" evidence="6">
    <location>
        <begin position="242"/>
        <end position="261"/>
    </location>
</feature>
<name>A0A1H9K7W5_9ACTN</name>
<dbReference type="STRING" id="403935.SAMN05216481_12153"/>
<proteinExistence type="inferred from homology"/>
<dbReference type="AlphaFoldDB" id="A0A1H9K7W5"/>
<dbReference type="InterPro" id="IPR051784">
    <property type="entry name" value="Nod_factor_ABC_transporter"/>
</dbReference>
<evidence type="ECO:0000256" key="2">
    <source>
        <dbReference type="ARBA" id="ARBA00022692"/>
    </source>
</evidence>
<dbReference type="GO" id="GO:0140359">
    <property type="term" value="F:ABC-type transporter activity"/>
    <property type="evidence" value="ECO:0007669"/>
    <property type="project" value="InterPro"/>
</dbReference>
<organism evidence="8 9">
    <name type="scientific">Streptomyces radiopugnans</name>
    <dbReference type="NCBI Taxonomy" id="403935"/>
    <lineage>
        <taxon>Bacteria</taxon>
        <taxon>Bacillati</taxon>
        <taxon>Actinomycetota</taxon>
        <taxon>Actinomycetes</taxon>
        <taxon>Kitasatosporales</taxon>
        <taxon>Streptomycetaceae</taxon>
        <taxon>Streptomyces</taxon>
    </lineage>
</organism>
<feature type="transmembrane region" description="Helical" evidence="6">
    <location>
        <begin position="42"/>
        <end position="63"/>
    </location>
</feature>
<feature type="transmembrane region" description="Helical" evidence="6">
    <location>
        <begin position="118"/>
        <end position="139"/>
    </location>
</feature>
<dbReference type="PANTHER" id="PTHR43229:SF2">
    <property type="entry name" value="NODULATION PROTEIN J"/>
    <property type="match status" value="1"/>
</dbReference>
<dbReference type="GO" id="GO:0043190">
    <property type="term" value="C:ATP-binding cassette (ABC) transporter complex"/>
    <property type="evidence" value="ECO:0007669"/>
    <property type="project" value="InterPro"/>
</dbReference>